<keyword evidence="12" id="KW-1185">Reference proteome</keyword>
<dbReference type="Proteomes" id="UP001162483">
    <property type="component" value="Unassembled WGS sequence"/>
</dbReference>
<feature type="domain" description="Collectrin-like" evidence="10">
    <location>
        <begin position="1"/>
        <end position="117"/>
    </location>
</feature>
<keyword evidence="5" id="KW-0732">Signal</keyword>
<dbReference type="PANTHER" id="PTHR46884:SF1">
    <property type="entry name" value="COLLECTRIN"/>
    <property type="match status" value="1"/>
</dbReference>
<comment type="caution">
    <text evidence="11">The sequence shown here is derived from an EMBL/GenBank/DDBJ whole genome shotgun (WGS) entry which is preliminary data.</text>
</comment>
<evidence type="ECO:0000256" key="3">
    <source>
        <dbReference type="ARBA" id="ARBA00022553"/>
    </source>
</evidence>
<evidence type="ECO:0000256" key="7">
    <source>
        <dbReference type="ARBA" id="ARBA00023136"/>
    </source>
</evidence>
<organism evidence="11 12">
    <name type="scientific">Staurois parvus</name>
    <dbReference type="NCBI Taxonomy" id="386267"/>
    <lineage>
        <taxon>Eukaryota</taxon>
        <taxon>Metazoa</taxon>
        <taxon>Chordata</taxon>
        <taxon>Craniata</taxon>
        <taxon>Vertebrata</taxon>
        <taxon>Euteleostomi</taxon>
        <taxon>Amphibia</taxon>
        <taxon>Batrachia</taxon>
        <taxon>Anura</taxon>
        <taxon>Neobatrachia</taxon>
        <taxon>Ranoidea</taxon>
        <taxon>Ranidae</taxon>
        <taxon>Staurois</taxon>
    </lineage>
</organism>
<dbReference type="EMBL" id="CATNWA010001185">
    <property type="protein sequence ID" value="CAI9539376.1"/>
    <property type="molecule type" value="Genomic_DNA"/>
</dbReference>
<evidence type="ECO:0000256" key="6">
    <source>
        <dbReference type="ARBA" id="ARBA00022989"/>
    </source>
</evidence>
<dbReference type="Pfam" id="PF16959">
    <property type="entry name" value="Collectrin"/>
    <property type="match status" value="1"/>
</dbReference>
<evidence type="ECO:0000256" key="2">
    <source>
        <dbReference type="ARBA" id="ARBA00022475"/>
    </source>
</evidence>
<keyword evidence="3" id="KW-0597">Phosphoprotein</keyword>
<evidence type="ECO:0000313" key="11">
    <source>
        <dbReference type="EMBL" id="CAI9539376.1"/>
    </source>
</evidence>
<sequence length="117" mass="12931">MAFVMRAHVNNTIQISNILLCNVTQRVSFWFVVTTPSNSSKPIDSTKVKNAIRLERNRINSAFLLNDNTLEFVDIPPTIAPVASSSNQSWIIVFGVVVGILGLASILLTISGVKRYR</sequence>
<evidence type="ECO:0000256" key="4">
    <source>
        <dbReference type="ARBA" id="ARBA00022692"/>
    </source>
</evidence>
<evidence type="ECO:0000256" key="1">
    <source>
        <dbReference type="ARBA" id="ARBA00004251"/>
    </source>
</evidence>
<comment type="subcellular location">
    <subcellularLocation>
        <location evidence="1">Cell membrane</location>
        <topology evidence="1">Single-pass type I membrane protein</topology>
    </subcellularLocation>
</comment>
<reference evidence="11" key="1">
    <citation type="submission" date="2023-05" db="EMBL/GenBank/DDBJ databases">
        <authorList>
            <person name="Stuckert A."/>
        </authorList>
    </citation>
    <scope>NUCLEOTIDE SEQUENCE</scope>
</reference>
<protein>
    <recommendedName>
        <fullName evidence="10">Collectrin-like domain-containing protein</fullName>
    </recommendedName>
</protein>
<keyword evidence="2" id="KW-1003">Cell membrane</keyword>
<accession>A0ABN9AY07</accession>
<gene>
    <name evidence="11" type="ORF">SPARVUS_LOCUS1583470</name>
</gene>
<keyword evidence="7 9" id="KW-0472">Membrane</keyword>
<evidence type="ECO:0000259" key="10">
    <source>
        <dbReference type="PROSITE" id="PS52010"/>
    </source>
</evidence>
<evidence type="ECO:0000256" key="5">
    <source>
        <dbReference type="ARBA" id="ARBA00022729"/>
    </source>
</evidence>
<keyword evidence="4 9" id="KW-0812">Transmembrane</keyword>
<dbReference type="InterPro" id="IPR031588">
    <property type="entry name" value="Collectrin_dom"/>
</dbReference>
<keyword evidence="8" id="KW-0325">Glycoprotein</keyword>
<evidence type="ECO:0000313" key="12">
    <source>
        <dbReference type="Proteomes" id="UP001162483"/>
    </source>
</evidence>
<evidence type="ECO:0000256" key="8">
    <source>
        <dbReference type="ARBA" id="ARBA00023180"/>
    </source>
</evidence>
<dbReference type="PANTHER" id="PTHR46884">
    <property type="entry name" value="COLLECTRIN"/>
    <property type="match status" value="1"/>
</dbReference>
<evidence type="ECO:0000256" key="9">
    <source>
        <dbReference type="SAM" id="Phobius"/>
    </source>
</evidence>
<name>A0ABN9AY07_9NEOB</name>
<feature type="transmembrane region" description="Helical" evidence="9">
    <location>
        <begin position="90"/>
        <end position="113"/>
    </location>
</feature>
<dbReference type="InterPro" id="IPR042944">
    <property type="entry name" value="Collectrin"/>
</dbReference>
<proteinExistence type="predicted"/>
<dbReference type="PROSITE" id="PS52010">
    <property type="entry name" value="COLLECTRIN_LIKE"/>
    <property type="match status" value="1"/>
</dbReference>
<keyword evidence="6 9" id="KW-1133">Transmembrane helix</keyword>